<reference evidence="1 2" key="1">
    <citation type="journal article" date="2018" name="Elife">
        <title>Discovery and characterization of a prevalent human gut bacterial enzyme sufficient for the inactivation of a family of plant toxins.</title>
        <authorList>
            <person name="Koppel N."/>
            <person name="Bisanz J.E."/>
            <person name="Pandelia M.E."/>
            <person name="Turnbaugh P.J."/>
            <person name="Balskus E.P."/>
        </authorList>
    </citation>
    <scope>NUCLEOTIDE SEQUENCE [LARGE SCALE GENOMIC DNA]</scope>
    <source>
        <strain evidence="1 2">MR1 #12</strain>
    </source>
</reference>
<dbReference type="GO" id="GO:0003677">
    <property type="term" value="F:DNA binding"/>
    <property type="evidence" value="ECO:0007669"/>
    <property type="project" value="InterPro"/>
</dbReference>
<dbReference type="SMART" id="SM00530">
    <property type="entry name" value="HTH_XRE"/>
    <property type="match status" value="1"/>
</dbReference>
<dbReference type="EMBL" id="PPTX01000002">
    <property type="protein sequence ID" value="RDB81546.1"/>
    <property type="molecule type" value="Genomic_DNA"/>
</dbReference>
<protein>
    <submittedName>
        <fullName evidence="1">XRE family transcriptional regulator</fullName>
    </submittedName>
</protein>
<accession>A0A369NJE7</accession>
<sequence>MATALGRFLKKLRLDNDELLFDMAKKIEMPTSTLSAMETGRRRPSKGLAEKIVSAYRLTEEQIQQLHSSISEANDWNIGIDASAFSPKDQNTAVAFARRFSDLDGDDKEAIWKILNKGKD</sequence>
<dbReference type="RefSeq" id="WP_009305446.1">
    <property type="nucleotide sequence ID" value="NZ_JADNMJ010000005.1"/>
</dbReference>
<dbReference type="PROSITE" id="PS50943">
    <property type="entry name" value="HTH_CROC1"/>
    <property type="match status" value="1"/>
</dbReference>
<dbReference type="Pfam" id="PF13560">
    <property type="entry name" value="HTH_31"/>
    <property type="match status" value="1"/>
</dbReference>
<organism evidence="1 2">
    <name type="scientific">Eggerthella lenta</name>
    <name type="common">Eubacterium lentum</name>
    <dbReference type="NCBI Taxonomy" id="84112"/>
    <lineage>
        <taxon>Bacteria</taxon>
        <taxon>Bacillati</taxon>
        <taxon>Actinomycetota</taxon>
        <taxon>Coriobacteriia</taxon>
        <taxon>Eggerthellales</taxon>
        <taxon>Eggerthellaceae</taxon>
        <taxon>Eggerthella</taxon>
    </lineage>
</organism>
<proteinExistence type="predicted"/>
<evidence type="ECO:0000313" key="2">
    <source>
        <dbReference type="Proteomes" id="UP000253752"/>
    </source>
</evidence>
<evidence type="ECO:0000313" key="1">
    <source>
        <dbReference type="EMBL" id="RDB81546.1"/>
    </source>
</evidence>
<dbReference type="InterPro" id="IPR001387">
    <property type="entry name" value="Cro/C1-type_HTH"/>
</dbReference>
<dbReference type="Proteomes" id="UP000253752">
    <property type="component" value="Unassembled WGS sequence"/>
</dbReference>
<dbReference type="SUPFAM" id="SSF47413">
    <property type="entry name" value="lambda repressor-like DNA-binding domains"/>
    <property type="match status" value="1"/>
</dbReference>
<name>A0A369NJE7_EGGLN</name>
<comment type="caution">
    <text evidence="1">The sequence shown here is derived from an EMBL/GenBank/DDBJ whole genome shotgun (WGS) entry which is preliminary data.</text>
</comment>
<gene>
    <name evidence="1" type="ORF">C1872_02405</name>
</gene>
<dbReference type="InterPro" id="IPR010982">
    <property type="entry name" value="Lambda_DNA-bd_dom_sf"/>
</dbReference>
<dbReference type="Gene3D" id="1.10.260.40">
    <property type="entry name" value="lambda repressor-like DNA-binding domains"/>
    <property type="match status" value="1"/>
</dbReference>
<dbReference type="CDD" id="cd00093">
    <property type="entry name" value="HTH_XRE"/>
    <property type="match status" value="1"/>
</dbReference>
<dbReference type="AlphaFoldDB" id="A0A369NJE7"/>